<sequence>MFRIFLKGVSLLHSLNSFLRLGISLGKTGQLGLLTFYRKFFHYYDIILTLVPATEEEEEITGLPTESVWSTMDHRPPAQLSRMHAATKLKPRHPSLPSILPPITEVSRNTLREWCRFCNLSTDGKKVEVYLRLQQHSYADQQCLVPTNSLEAKMKPKSKMITIKGLRPQDTGIVEVMTPGRQSILAAWGRITNRATLPMVANRQPLPSNVKAFLPPAPGVRWCVVEGKVLPANKTGWVRLQMKTGQTWVPDSPQRMILLFLLPACVLPEPGVEDNLLCPECVERNRKLMRNFKRDKRNKKKHKILPSNLPP</sequence>
<dbReference type="GO" id="GO:0005634">
    <property type="term" value="C:nucleus"/>
    <property type="evidence" value="ECO:0007669"/>
    <property type="project" value="UniProtKB-SubCell"/>
</dbReference>
<evidence type="ECO:0000256" key="1">
    <source>
        <dbReference type="ARBA" id="ARBA00004123"/>
    </source>
</evidence>
<feature type="domain" description="Developmental pluripotency-associated protein 2/4 central" evidence="6">
    <location>
        <begin position="143"/>
        <end position="214"/>
    </location>
</feature>
<dbReference type="PANTHER" id="PTHR16073:SF10">
    <property type="entry name" value="DEVELOPMENTAL PLURIPOTENCY-ASSOCIATED PROTEIN 2"/>
    <property type="match status" value="1"/>
</dbReference>
<proteinExistence type="predicted"/>
<reference evidence="7" key="2">
    <citation type="submission" date="2025-09" db="UniProtKB">
        <authorList>
            <consortium name="Ensembl"/>
        </authorList>
    </citation>
    <scope>IDENTIFICATION</scope>
</reference>
<evidence type="ECO:0008006" key="9">
    <source>
        <dbReference type="Google" id="ProtNLM"/>
    </source>
</evidence>
<reference evidence="7" key="1">
    <citation type="submission" date="2025-08" db="UniProtKB">
        <authorList>
            <consortium name="Ensembl"/>
        </authorList>
    </citation>
    <scope>IDENTIFICATION</scope>
</reference>
<evidence type="ECO:0000259" key="5">
    <source>
        <dbReference type="Pfam" id="PF14047"/>
    </source>
</evidence>
<dbReference type="GO" id="GO:0048731">
    <property type="term" value="P:system development"/>
    <property type="evidence" value="ECO:0007669"/>
    <property type="project" value="TreeGrafter"/>
</dbReference>
<evidence type="ECO:0000256" key="3">
    <source>
        <dbReference type="ARBA" id="ARBA00023163"/>
    </source>
</evidence>
<dbReference type="Pfam" id="PF14049">
    <property type="entry name" value="Dppa2_A"/>
    <property type="match status" value="1"/>
</dbReference>
<dbReference type="InterPro" id="IPR025892">
    <property type="entry name" value="Dppa2/4_central_dom"/>
</dbReference>
<accession>A0A8C2MLA1</accession>
<evidence type="ECO:0000256" key="2">
    <source>
        <dbReference type="ARBA" id="ARBA00023015"/>
    </source>
</evidence>
<dbReference type="Ensembl" id="ENSCGRT00001025051.1">
    <property type="protein sequence ID" value="ENSCGRP00001020807.1"/>
    <property type="gene ID" value="ENSCGRG00001019845.1"/>
</dbReference>
<organism evidence="7 8">
    <name type="scientific">Cricetulus griseus</name>
    <name type="common">Chinese hamster</name>
    <name type="synonym">Cricetulus barabensis griseus</name>
    <dbReference type="NCBI Taxonomy" id="10029"/>
    <lineage>
        <taxon>Eukaryota</taxon>
        <taxon>Metazoa</taxon>
        <taxon>Chordata</taxon>
        <taxon>Craniata</taxon>
        <taxon>Vertebrata</taxon>
        <taxon>Euteleostomi</taxon>
        <taxon>Mammalia</taxon>
        <taxon>Eutheria</taxon>
        <taxon>Euarchontoglires</taxon>
        <taxon>Glires</taxon>
        <taxon>Rodentia</taxon>
        <taxon>Myomorpha</taxon>
        <taxon>Muroidea</taxon>
        <taxon>Cricetidae</taxon>
        <taxon>Cricetinae</taxon>
        <taxon>Cricetulus</taxon>
    </lineage>
</organism>
<protein>
    <recommendedName>
        <fullName evidence="9">SAP domain-containing protein</fullName>
    </recommendedName>
</protein>
<dbReference type="PANTHER" id="PTHR16073">
    <property type="entry name" value="DCR DOMAIN-CONTAINING PROTEIN"/>
    <property type="match status" value="1"/>
</dbReference>
<evidence type="ECO:0000313" key="7">
    <source>
        <dbReference type="Ensembl" id="ENSCGRP00001020807.1"/>
    </source>
</evidence>
<dbReference type="GO" id="GO:0003682">
    <property type="term" value="F:chromatin binding"/>
    <property type="evidence" value="ECO:0007669"/>
    <property type="project" value="InterPro"/>
</dbReference>
<name>A0A8C2MLA1_CRIGR</name>
<dbReference type="AlphaFoldDB" id="A0A8C2MLA1"/>
<dbReference type="Pfam" id="PF14047">
    <property type="entry name" value="DCR"/>
    <property type="match status" value="1"/>
</dbReference>
<comment type="subcellular location">
    <subcellularLocation>
        <location evidence="1">Nucleus</location>
    </subcellularLocation>
</comment>
<feature type="domain" description="Developmental pluripotency-associated protein 2/4 C-terminal" evidence="5">
    <location>
        <begin position="219"/>
        <end position="285"/>
    </location>
</feature>
<keyword evidence="2" id="KW-0805">Transcription regulation</keyword>
<keyword evidence="3" id="KW-0804">Transcription</keyword>
<dbReference type="Proteomes" id="UP000694386">
    <property type="component" value="Unplaced"/>
</dbReference>
<keyword evidence="4" id="KW-0539">Nucleus</keyword>
<evidence type="ECO:0000259" key="6">
    <source>
        <dbReference type="Pfam" id="PF14049"/>
    </source>
</evidence>
<evidence type="ECO:0000313" key="8">
    <source>
        <dbReference type="Proteomes" id="UP000694386"/>
    </source>
</evidence>
<dbReference type="InterPro" id="IPR025891">
    <property type="entry name" value="Dppa2/4_C_dom"/>
</dbReference>
<evidence type="ECO:0000256" key="4">
    <source>
        <dbReference type="ARBA" id="ARBA00023242"/>
    </source>
</evidence>
<dbReference type="InterPro" id="IPR039590">
    <property type="entry name" value="Dppa2/4"/>
</dbReference>